<evidence type="ECO:0000259" key="2">
    <source>
        <dbReference type="Pfam" id="PF13313"/>
    </source>
</evidence>
<dbReference type="Proteomes" id="UP001500888">
    <property type="component" value="Unassembled WGS sequence"/>
</dbReference>
<feature type="domain" description="DUF4082" evidence="2">
    <location>
        <begin position="601"/>
        <end position="745"/>
    </location>
</feature>
<dbReference type="Pfam" id="PF20254">
    <property type="entry name" value="DMFA2_C"/>
    <property type="match status" value="1"/>
</dbReference>
<evidence type="ECO:0008006" key="6">
    <source>
        <dbReference type="Google" id="ProtNLM"/>
    </source>
</evidence>
<dbReference type="InterPro" id="IPR014756">
    <property type="entry name" value="Ig_E-set"/>
</dbReference>
<dbReference type="Gene3D" id="2.60.40.650">
    <property type="match status" value="1"/>
</dbReference>
<feature type="domain" description="N,N-dimethylformamidase beta subunit-like C-terminal" evidence="3">
    <location>
        <begin position="54"/>
        <end position="451"/>
    </location>
</feature>
<keyword evidence="5" id="KW-1185">Reference proteome</keyword>
<comment type="caution">
    <text evidence="4">The sequence shown here is derived from an EMBL/GenBank/DDBJ whole genome shotgun (WGS) entry which is preliminary data.</text>
</comment>
<protein>
    <recommendedName>
        <fullName evidence="6">DUF4082 domain-containing protein</fullName>
    </recommendedName>
</protein>
<gene>
    <name evidence="4" type="ORF">GCM10022226_17950</name>
</gene>
<dbReference type="SUPFAM" id="SSF81296">
    <property type="entry name" value="E set domains"/>
    <property type="match status" value="1"/>
</dbReference>
<dbReference type="Pfam" id="PF17957">
    <property type="entry name" value="Big_7"/>
    <property type="match status" value="1"/>
</dbReference>
<dbReference type="InterPro" id="IPR046540">
    <property type="entry name" value="DMFA2_C"/>
</dbReference>
<evidence type="ECO:0000256" key="1">
    <source>
        <dbReference type="SAM" id="MobiDB-lite"/>
    </source>
</evidence>
<name>A0ABP7HQ33_9ACTN</name>
<dbReference type="InterPro" id="IPR025141">
    <property type="entry name" value="DUF4082"/>
</dbReference>
<dbReference type="EMBL" id="BAAAZR010000002">
    <property type="protein sequence ID" value="GAA3798975.1"/>
    <property type="molecule type" value="Genomic_DNA"/>
</dbReference>
<dbReference type="Pfam" id="PF13313">
    <property type="entry name" value="DUF4082"/>
    <property type="match status" value="2"/>
</dbReference>
<organism evidence="4 5">
    <name type="scientific">Sphaerisporangium flaviroseum</name>
    <dbReference type="NCBI Taxonomy" id="509199"/>
    <lineage>
        <taxon>Bacteria</taxon>
        <taxon>Bacillati</taxon>
        <taxon>Actinomycetota</taxon>
        <taxon>Actinomycetes</taxon>
        <taxon>Streptosporangiales</taxon>
        <taxon>Streptosporangiaceae</taxon>
        <taxon>Sphaerisporangium</taxon>
    </lineage>
</organism>
<evidence type="ECO:0000259" key="3">
    <source>
        <dbReference type="Pfam" id="PF20254"/>
    </source>
</evidence>
<proteinExistence type="predicted"/>
<feature type="region of interest" description="Disordered" evidence="1">
    <location>
        <begin position="305"/>
        <end position="325"/>
    </location>
</feature>
<accession>A0ABP7HQ33</accession>
<evidence type="ECO:0000313" key="4">
    <source>
        <dbReference type="EMBL" id="GAA3798975.1"/>
    </source>
</evidence>
<evidence type="ECO:0000313" key="5">
    <source>
        <dbReference type="Proteomes" id="UP001500888"/>
    </source>
</evidence>
<feature type="domain" description="DUF4082" evidence="2">
    <location>
        <begin position="761"/>
        <end position="906"/>
    </location>
</feature>
<reference evidence="5" key="1">
    <citation type="journal article" date="2019" name="Int. J. Syst. Evol. Microbiol.">
        <title>The Global Catalogue of Microorganisms (GCM) 10K type strain sequencing project: providing services to taxonomists for standard genome sequencing and annotation.</title>
        <authorList>
            <consortium name="The Broad Institute Genomics Platform"/>
            <consortium name="The Broad Institute Genome Sequencing Center for Infectious Disease"/>
            <person name="Wu L."/>
            <person name="Ma J."/>
        </authorList>
    </citation>
    <scope>NUCLEOTIDE SEQUENCE [LARGE SCALE GENOMIC DNA]</scope>
    <source>
        <strain evidence="5">JCM 16908</strain>
    </source>
</reference>
<sequence>MICVENSLPGSPPSEWDIVGAGDPAIQGYATQMSVDKGQTVQFKVNTPSTSYRLDIYRLGYYGGLGARKMATVQPSAILPQGQPPCMSDPATGLVDCGDWDVSASWPVPPTAVSGVYIAKLVRQDATPGASQIFFIVRDDARGSDLLVQTSDATWQAYNTYGGNSLYRGDPAGRAFKVSYNRPFLTRDPNVSPYSWFFDSEYPMVRWLEANAFDVSYTTSVDTASRGAELLEHKAFLSSGHDEYWSNDMRANIENARNNGVSLAFFSGNEIFWKTRWEDSIDGSATPFRTLVCYKETLANAKIDPSPQWTGTWRDPRFSPPSDGGRPENALTGTLFMVNGVANDATTVPAEFANLREWKNTTVADLQPGQMAVFPTGVLGYEWDEAPDDASRPPGLVNLSRTTLPKTSGYLLNEGSRYGAGIATNSLTLYKHASGALVLGTGTTQWAWGLDAVHDRPGTPTDIRMQQFTVNVLADMGAQPASIQPGLVIATPSTDTSPPTATITNPTSGTSVLNELGTIIQGTASDTGGGVVANVEVSFDGGTSWKQATGRTNWQYNWTPTTTGPVTILARAIDDIGNIQPIPASVQVNVAFAASIWPTTALPAIASSGDTNSVEVGVKFQTSTPGVISGVRFYKGSFNTGTHVGNLWTSTGQLLARATFTAESSNGWQKVAFSAPVTVTPGTTYVASYFAPQGNYSKDSPYFTQPVVRGPLTALADGTDGGDGLYKYTSSTAFPTSTYKASNYWADVIFVPSTSLWTDATVPATTSYPDSNGVSLGVKFKSAVTGVISGIRFYKGAGNTGTHIGNLWSRTGQLLASATFTNETASGWQQVTFANPVPISAGTTYVASYYAPNGRYSVTRPYFGTQYVNDPLTALASGADGGNGVYSYSATNVFPTNTYQQTNYWVDVLFSAGS</sequence>